<keyword evidence="1" id="KW-0472">Membrane</keyword>
<dbReference type="RefSeq" id="WP_059061759.1">
    <property type="nucleotide sequence ID" value="NZ_LN879502.1"/>
</dbReference>
<dbReference type="STRING" id="389348.PNK_1963"/>
<dbReference type="InParanoid" id="A0A0U5JGM2"/>
<accession>A0A0U5JGM2</accession>
<protein>
    <submittedName>
        <fullName evidence="2">Uncharacterized protein</fullName>
    </submittedName>
</protein>
<sequence>MQGYCREAYAYLAPYCEAVKQGACTTIIELNEVRQDPEGFQRICLVALSILEGINYYYGRTYLPKLVAALDVANSLDFYGFLKIPYHFFHVVDPDKIDEFHTLICLEDILCENWGQGIQNESGQLQDPAVHAFAKQCLADLLSHMSVNDLASVDNDKFKRVLQEWLVDELAAHPDQRQEGWDTGLIDLSQLEVVQKKDSWLETLANLAFIGVDVGCVPLFLHEWDLIDLGSWAESLGRFRAFAWVPNQCLDTLVRVGLCAGFFLRFLEACRVLNEKEVGEATAKRAQWERVLSAAEFLFNFSVLCRASPPIVIFLTFVAKSIGIAAIVYRPNIGYFEMR</sequence>
<evidence type="ECO:0000256" key="1">
    <source>
        <dbReference type="SAM" id="Phobius"/>
    </source>
</evidence>
<keyword evidence="1" id="KW-1133">Transmembrane helix</keyword>
<reference evidence="3" key="1">
    <citation type="submission" date="2015-09" db="EMBL/GenBank/DDBJ databases">
        <authorList>
            <person name="Bertelli C."/>
        </authorList>
    </citation>
    <scope>NUCLEOTIDE SEQUENCE [LARGE SCALE GENOMIC DNA]</scope>
    <source>
        <strain evidence="3">KNic</strain>
    </source>
</reference>
<dbReference type="PATRIC" id="fig|389348.3.peg.2207"/>
<dbReference type="AlphaFoldDB" id="A0A0U5JGM2"/>
<proteinExistence type="predicted"/>
<dbReference type="Proteomes" id="UP000069902">
    <property type="component" value="Chromosome cPNK"/>
</dbReference>
<name>A0A0U5JGM2_9BACT</name>
<gene>
    <name evidence="2" type="ORF">PNK_1963</name>
</gene>
<keyword evidence="1" id="KW-0812">Transmembrane</keyword>
<organism evidence="2 3">
    <name type="scientific">Candidatus Protochlamydia naegleriophila</name>
    <dbReference type="NCBI Taxonomy" id="389348"/>
    <lineage>
        <taxon>Bacteria</taxon>
        <taxon>Pseudomonadati</taxon>
        <taxon>Chlamydiota</taxon>
        <taxon>Chlamydiia</taxon>
        <taxon>Parachlamydiales</taxon>
        <taxon>Parachlamydiaceae</taxon>
        <taxon>Candidatus Protochlamydia</taxon>
    </lineage>
</organism>
<feature type="transmembrane region" description="Helical" evidence="1">
    <location>
        <begin position="311"/>
        <end position="329"/>
    </location>
</feature>
<evidence type="ECO:0000313" key="2">
    <source>
        <dbReference type="EMBL" id="CUI17567.1"/>
    </source>
</evidence>
<dbReference type="EMBL" id="LN879502">
    <property type="protein sequence ID" value="CUI17567.1"/>
    <property type="molecule type" value="Genomic_DNA"/>
</dbReference>
<dbReference type="KEGG" id="pnl:PNK_1963"/>
<keyword evidence="3" id="KW-1185">Reference proteome</keyword>
<evidence type="ECO:0000313" key="3">
    <source>
        <dbReference type="Proteomes" id="UP000069902"/>
    </source>
</evidence>